<evidence type="ECO:0000313" key="3">
    <source>
        <dbReference type="Proteomes" id="UP000324800"/>
    </source>
</evidence>
<sequence length="75" mass="8182">MSVIGERQVIIASRFIIIVENLFPVTIAKLVVVARFIEEHRPTISPTMVLVTEAATKSIGNIIIIVVTLALELLG</sequence>
<reference evidence="2 3" key="1">
    <citation type="submission" date="2019-03" db="EMBL/GenBank/DDBJ databases">
        <title>Single cell metagenomics reveals metabolic interactions within the superorganism composed of flagellate Streblomastix strix and complex community of Bacteroidetes bacteria on its surface.</title>
        <authorList>
            <person name="Treitli S.C."/>
            <person name="Kolisko M."/>
            <person name="Husnik F."/>
            <person name="Keeling P."/>
            <person name="Hampl V."/>
        </authorList>
    </citation>
    <scope>NUCLEOTIDE SEQUENCE [LARGE SCALE GENOMIC DNA]</scope>
    <source>
        <strain evidence="2">ST1C</strain>
    </source>
</reference>
<dbReference type="AlphaFoldDB" id="A0A5J4TT63"/>
<feature type="transmembrane region" description="Helical" evidence="1">
    <location>
        <begin position="12"/>
        <end position="34"/>
    </location>
</feature>
<keyword evidence="1" id="KW-1133">Transmembrane helix</keyword>
<dbReference type="Proteomes" id="UP000324800">
    <property type="component" value="Unassembled WGS sequence"/>
</dbReference>
<comment type="caution">
    <text evidence="2">The sequence shown here is derived from an EMBL/GenBank/DDBJ whole genome shotgun (WGS) entry which is preliminary data.</text>
</comment>
<organism evidence="2 3">
    <name type="scientific">Streblomastix strix</name>
    <dbReference type="NCBI Taxonomy" id="222440"/>
    <lineage>
        <taxon>Eukaryota</taxon>
        <taxon>Metamonada</taxon>
        <taxon>Preaxostyla</taxon>
        <taxon>Oxymonadida</taxon>
        <taxon>Streblomastigidae</taxon>
        <taxon>Streblomastix</taxon>
    </lineage>
</organism>
<keyword evidence="1" id="KW-0812">Transmembrane</keyword>
<evidence type="ECO:0000313" key="2">
    <source>
        <dbReference type="EMBL" id="KAA6361112.1"/>
    </source>
</evidence>
<accession>A0A5J4TT63</accession>
<protein>
    <submittedName>
        <fullName evidence="2">Uncharacterized protein</fullName>
    </submittedName>
</protein>
<feature type="transmembrane region" description="Helical" evidence="1">
    <location>
        <begin position="54"/>
        <end position="74"/>
    </location>
</feature>
<evidence type="ECO:0000256" key="1">
    <source>
        <dbReference type="SAM" id="Phobius"/>
    </source>
</evidence>
<keyword evidence="1" id="KW-0472">Membrane</keyword>
<proteinExistence type="predicted"/>
<name>A0A5J4TT63_9EUKA</name>
<gene>
    <name evidence="2" type="ORF">EZS28_043362</name>
</gene>
<dbReference type="EMBL" id="SNRW01026009">
    <property type="protein sequence ID" value="KAA6361112.1"/>
    <property type="molecule type" value="Genomic_DNA"/>
</dbReference>